<feature type="compositionally biased region" description="Pro residues" evidence="8">
    <location>
        <begin position="1"/>
        <end position="12"/>
    </location>
</feature>
<reference evidence="10" key="1">
    <citation type="submission" date="2020-05" db="EMBL/GenBank/DDBJ databases">
        <authorList>
            <person name="Chiriac C."/>
            <person name="Salcher M."/>
            <person name="Ghai R."/>
            <person name="Kavagutti S V."/>
        </authorList>
    </citation>
    <scope>NUCLEOTIDE SEQUENCE</scope>
</reference>
<feature type="transmembrane region" description="Helical" evidence="9">
    <location>
        <begin position="199"/>
        <end position="220"/>
    </location>
</feature>
<organism evidence="10">
    <name type="scientific">freshwater metagenome</name>
    <dbReference type="NCBI Taxonomy" id="449393"/>
    <lineage>
        <taxon>unclassified sequences</taxon>
        <taxon>metagenomes</taxon>
        <taxon>ecological metagenomes</taxon>
    </lineage>
</organism>
<feature type="region of interest" description="Disordered" evidence="8">
    <location>
        <begin position="1"/>
        <end position="30"/>
    </location>
</feature>
<feature type="transmembrane region" description="Helical" evidence="9">
    <location>
        <begin position="438"/>
        <end position="457"/>
    </location>
</feature>
<dbReference type="PANTHER" id="PTHR33908">
    <property type="entry name" value="MANNOSYLTRANSFERASE YKCB-RELATED"/>
    <property type="match status" value="1"/>
</dbReference>
<proteinExistence type="predicted"/>
<dbReference type="GO" id="GO:0008610">
    <property type="term" value="P:lipid biosynthetic process"/>
    <property type="evidence" value="ECO:0007669"/>
    <property type="project" value="UniProtKB-ARBA"/>
</dbReference>
<keyword evidence="5 9" id="KW-0812">Transmembrane</keyword>
<feature type="compositionally biased region" description="Low complexity" evidence="8">
    <location>
        <begin position="13"/>
        <end position="30"/>
    </location>
</feature>
<sequence>MGPTPTPSPGPRPSSGSGAGDATPPGAPAGRSREALLVAALVLVALALRLPTLGDQSLWLDEVYTGRIVDGSLGHVWSTIQRTENTPPLFYLLDWLWSRAFGTGDAALRGLSALAGSLAVLPVVRLLRTVGEDVSRDVREDGRDSDNRAYAQAAAVGAGAGRRPPVTVGSSSPADWAGRFAAGLVGALGRPAVGAGFRLPLLFVLVAGGLVAVNPLAHWFSQEARSYALFVLVSAIAWVALLRAAGRPTTRSLWLWGVAAVAAAWTHYFGVVLLLVGWAAVAVVLGAGAAGRRRAALRPMVPPAVVSAVGVAILAPIAVNQRSTGMYEAISAVKGLPARIVETPKQFAVGYNAPAEVLVGAIVVLVLVVLVAAGAWPRCGRATRGTVLLGLTGTVWVLPMVPLVVGFDVVLTRNFVLLIPPLIVLAALGAWRIGRRGVVAAGAVALVQFAIIVLVAVTPTYQREDWRGLMRAAEAGQPGPELLLIGAYQEPAATYYSPTLVAPDLAQPLAVRSVAVVDRLADGKPLKPVDPPPPPAGFTLARMKQRDQWRVFVWTAPIPTVIAPGFADALAPTSPRTPVLRP</sequence>
<keyword evidence="7 9" id="KW-0472">Membrane</keyword>
<feature type="transmembrane region" description="Helical" evidence="9">
    <location>
        <begin position="300"/>
        <end position="319"/>
    </location>
</feature>
<evidence type="ECO:0000256" key="5">
    <source>
        <dbReference type="ARBA" id="ARBA00022692"/>
    </source>
</evidence>
<keyword evidence="4" id="KW-0808">Transferase</keyword>
<feature type="transmembrane region" description="Helical" evidence="9">
    <location>
        <begin position="413"/>
        <end position="431"/>
    </location>
</feature>
<keyword evidence="6 9" id="KW-1133">Transmembrane helix</keyword>
<dbReference type="InterPro" id="IPR050297">
    <property type="entry name" value="LipidA_mod_glycosyltrf_83"/>
</dbReference>
<keyword evidence="3" id="KW-0328">Glycosyltransferase</keyword>
<dbReference type="AlphaFoldDB" id="A0A6J7JXV0"/>
<evidence type="ECO:0000256" key="2">
    <source>
        <dbReference type="ARBA" id="ARBA00022475"/>
    </source>
</evidence>
<dbReference type="PANTHER" id="PTHR33908:SF11">
    <property type="entry name" value="MEMBRANE PROTEIN"/>
    <property type="match status" value="1"/>
</dbReference>
<dbReference type="GO" id="GO:0005886">
    <property type="term" value="C:plasma membrane"/>
    <property type="evidence" value="ECO:0007669"/>
    <property type="project" value="UniProtKB-SubCell"/>
</dbReference>
<name>A0A6J7JXV0_9ZZZZ</name>
<feature type="transmembrane region" description="Helical" evidence="9">
    <location>
        <begin position="227"/>
        <end position="245"/>
    </location>
</feature>
<comment type="subcellular location">
    <subcellularLocation>
        <location evidence="1">Cell membrane</location>
        <topology evidence="1">Multi-pass membrane protein</topology>
    </subcellularLocation>
</comment>
<gene>
    <name evidence="10" type="ORF">UFOPK3564_03276</name>
</gene>
<dbReference type="EMBL" id="CAFBMK010000299">
    <property type="protein sequence ID" value="CAB4946892.1"/>
    <property type="molecule type" value="Genomic_DNA"/>
</dbReference>
<feature type="transmembrane region" description="Helical" evidence="9">
    <location>
        <begin position="388"/>
        <end position="407"/>
    </location>
</feature>
<evidence type="ECO:0000256" key="3">
    <source>
        <dbReference type="ARBA" id="ARBA00022676"/>
    </source>
</evidence>
<evidence type="ECO:0000256" key="6">
    <source>
        <dbReference type="ARBA" id="ARBA00022989"/>
    </source>
</evidence>
<feature type="transmembrane region" description="Helical" evidence="9">
    <location>
        <begin position="265"/>
        <end position="288"/>
    </location>
</feature>
<evidence type="ECO:0000256" key="4">
    <source>
        <dbReference type="ARBA" id="ARBA00022679"/>
    </source>
</evidence>
<protein>
    <submittedName>
        <fullName evidence="10">Unannotated protein</fullName>
    </submittedName>
</protein>
<evidence type="ECO:0000256" key="1">
    <source>
        <dbReference type="ARBA" id="ARBA00004651"/>
    </source>
</evidence>
<dbReference type="GO" id="GO:0016763">
    <property type="term" value="F:pentosyltransferase activity"/>
    <property type="evidence" value="ECO:0007669"/>
    <property type="project" value="TreeGrafter"/>
</dbReference>
<evidence type="ECO:0000256" key="9">
    <source>
        <dbReference type="SAM" id="Phobius"/>
    </source>
</evidence>
<evidence type="ECO:0000313" key="10">
    <source>
        <dbReference type="EMBL" id="CAB4946892.1"/>
    </source>
</evidence>
<accession>A0A6J7JXV0</accession>
<feature type="transmembrane region" description="Helical" evidence="9">
    <location>
        <begin position="357"/>
        <end position="376"/>
    </location>
</feature>
<evidence type="ECO:0000256" key="8">
    <source>
        <dbReference type="SAM" id="MobiDB-lite"/>
    </source>
</evidence>
<keyword evidence="2" id="KW-1003">Cell membrane</keyword>
<evidence type="ECO:0000256" key="7">
    <source>
        <dbReference type="ARBA" id="ARBA00023136"/>
    </source>
</evidence>